<evidence type="ECO:0000313" key="2">
    <source>
        <dbReference type="EMBL" id="KQK12479.2"/>
    </source>
</evidence>
<dbReference type="Gramene" id="KQK12479">
    <property type="protein sequence ID" value="KQK12479"/>
    <property type="gene ID" value="BRADI_1g03965v3"/>
</dbReference>
<evidence type="ECO:0000256" key="1">
    <source>
        <dbReference type="SAM" id="MobiDB-lite"/>
    </source>
</evidence>
<sequence>MAMLRSAIGIALRRSATVSRFFSSVSQGCSEAAAAVRRPALASRGFTNGGRGSPGCRDITGSKMSSYASGGSKGNEGGSSSKVFQQQDSTWWNVLFCGIGAGVMLTVQHKVGVQQDEKWKRDRTHKTETPSWMMDKEKAENVVNSWTRC</sequence>
<dbReference type="EnsemblPlants" id="KQK12479">
    <property type="protein sequence ID" value="KQK12479"/>
    <property type="gene ID" value="BRADI_1g03965v3"/>
</dbReference>
<feature type="region of interest" description="Disordered" evidence="1">
    <location>
        <begin position="43"/>
        <end position="82"/>
    </location>
</feature>
<reference evidence="2 3" key="1">
    <citation type="journal article" date="2010" name="Nature">
        <title>Genome sequencing and analysis of the model grass Brachypodium distachyon.</title>
        <authorList>
            <consortium name="International Brachypodium Initiative"/>
        </authorList>
    </citation>
    <scope>NUCLEOTIDE SEQUENCE [LARGE SCALE GENOMIC DNA]</scope>
    <source>
        <strain evidence="2">Bd21</strain>
        <strain evidence="3">cv. Bd21</strain>
    </source>
</reference>
<proteinExistence type="predicted"/>
<dbReference type="AlphaFoldDB" id="A0A0Q3GN67"/>
<reference evidence="3" key="3">
    <citation type="submission" date="2018-08" db="UniProtKB">
        <authorList>
            <consortium name="EnsemblPlants"/>
        </authorList>
    </citation>
    <scope>IDENTIFICATION</scope>
    <source>
        <strain evidence="3">cv. Bd21</strain>
    </source>
</reference>
<accession>A0A0Q3GN67</accession>
<gene>
    <name evidence="3" type="primary">LOC100820984</name>
    <name evidence="2" type="ORF">BRADI_1g03965v3</name>
</gene>
<dbReference type="EMBL" id="CM000880">
    <property type="protein sequence ID" value="KQK12479.2"/>
    <property type="molecule type" value="Genomic_DNA"/>
</dbReference>
<protein>
    <submittedName>
        <fullName evidence="2 3">Uncharacterized protein</fullName>
    </submittedName>
</protein>
<dbReference type="GeneID" id="100820984"/>
<organism evidence="2">
    <name type="scientific">Brachypodium distachyon</name>
    <name type="common">Purple false brome</name>
    <name type="synonym">Trachynia distachya</name>
    <dbReference type="NCBI Taxonomy" id="15368"/>
    <lineage>
        <taxon>Eukaryota</taxon>
        <taxon>Viridiplantae</taxon>
        <taxon>Streptophyta</taxon>
        <taxon>Embryophyta</taxon>
        <taxon>Tracheophyta</taxon>
        <taxon>Spermatophyta</taxon>
        <taxon>Magnoliopsida</taxon>
        <taxon>Liliopsida</taxon>
        <taxon>Poales</taxon>
        <taxon>Poaceae</taxon>
        <taxon>BOP clade</taxon>
        <taxon>Pooideae</taxon>
        <taxon>Stipodae</taxon>
        <taxon>Brachypodieae</taxon>
        <taxon>Brachypodium</taxon>
    </lineage>
</organism>
<dbReference type="RefSeq" id="XP_003563765.1">
    <property type="nucleotide sequence ID" value="XM_003563717.4"/>
</dbReference>
<evidence type="ECO:0000313" key="3">
    <source>
        <dbReference type="EnsemblPlants" id="KQK12479"/>
    </source>
</evidence>
<dbReference type="Proteomes" id="UP000008810">
    <property type="component" value="Chromosome 1"/>
</dbReference>
<dbReference type="KEGG" id="bdi:100820984"/>
<name>A0A0Q3GN67_BRADI</name>
<reference evidence="2" key="2">
    <citation type="submission" date="2017-06" db="EMBL/GenBank/DDBJ databases">
        <title>WGS assembly of Brachypodium distachyon.</title>
        <authorList>
            <consortium name="The International Brachypodium Initiative"/>
            <person name="Lucas S."/>
            <person name="Harmon-Smith M."/>
            <person name="Lail K."/>
            <person name="Tice H."/>
            <person name="Grimwood J."/>
            <person name="Bruce D."/>
            <person name="Barry K."/>
            <person name="Shu S."/>
            <person name="Lindquist E."/>
            <person name="Wang M."/>
            <person name="Pitluck S."/>
            <person name="Vogel J.P."/>
            <person name="Garvin D.F."/>
            <person name="Mockler T.C."/>
            <person name="Schmutz J."/>
            <person name="Rokhsar D."/>
            <person name="Bevan M.W."/>
        </authorList>
    </citation>
    <scope>NUCLEOTIDE SEQUENCE</scope>
    <source>
        <strain evidence="2">Bd21</strain>
    </source>
</reference>
<evidence type="ECO:0000313" key="4">
    <source>
        <dbReference type="Proteomes" id="UP000008810"/>
    </source>
</evidence>
<keyword evidence="4" id="KW-1185">Reference proteome</keyword>